<organism evidence="1 2">
    <name type="scientific">Plakobranchus ocellatus</name>
    <dbReference type="NCBI Taxonomy" id="259542"/>
    <lineage>
        <taxon>Eukaryota</taxon>
        <taxon>Metazoa</taxon>
        <taxon>Spiralia</taxon>
        <taxon>Lophotrochozoa</taxon>
        <taxon>Mollusca</taxon>
        <taxon>Gastropoda</taxon>
        <taxon>Heterobranchia</taxon>
        <taxon>Euthyneura</taxon>
        <taxon>Panpulmonata</taxon>
        <taxon>Sacoglossa</taxon>
        <taxon>Placobranchoidea</taxon>
        <taxon>Plakobranchidae</taxon>
        <taxon>Plakobranchus</taxon>
    </lineage>
</organism>
<dbReference type="AlphaFoldDB" id="A0AAV3ZR54"/>
<sequence>MERWASVNVLGHIVSLKQHEKDTLMMQINMLQETKKLDRHQVLPVDVEKKLVQDVLDLVKVPASAGSQRGARATTANACIYASSSAVHEQATGGIQQPHHQATSLQTVHLPTIKIMQKRTNGCTENYTYDHGYQATMQL</sequence>
<comment type="caution">
    <text evidence="1">The sequence shown here is derived from an EMBL/GenBank/DDBJ whole genome shotgun (WGS) entry which is preliminary data.</text>
</comment>
<name>A0AAV3ZR54_9GAST</name>
<gene>
    <name evidence="1" type="ORF">PoB_002358000</name>
</gene>
<reference evidence="1 2" key="1">
    <citation type="journal article" date="2021" name="Elife">
        <title>Chloroplast acquisition without the gene transfer in kleptoplastic sea slugs, Plakobranchus ocellatus.</title>
        <authorList>
            <person name="Maeda T."/>
            <person name="Takahashi S."/>
            <person name="Yoshida T."/>
            <person name="Shimamura S."/>
            <person name="Takaki Y."/>
            <person name="Nagai Y."/>
            <person name="Toyoda A."/>
            <person name="Suzuki Y."/>
            <person name="Arimoto A."/>
            <person name="Ishii H."/>
            <person name="Satoh N."/>
            <person name="Nishiyama T."/>
            <person name="Hasebe M."/>
            <person name="Maruyama T."/>
            <person name="Minagawa J."/>
            <person name="Obokata J."/>
            <person name="Shigenobu S."/>
        </authorList>
    </citation>
    <scope>NUCLEOTIDE SEQUENCE [LARGE SCALE GENOMIC DNA]</scope>
</reference>
<dbReference type="EMBL" id="BLXT01002730">
    <property type="protein sequence ID" value="GFN97074.1"/>
    <property type="molecule type" value="Genomic_DNA"/>
</dbReference>
<dbReference type="Proteomes" id="UP000735302">
    <property type="component" value="Unassembled WGS sequence"/>
</dbReference>
<keyword evidence="2" id="KW-1185">Reference proteome</keyword>
<evidence type="ECO:0000313" key="1">
    <source>
        <dbReference type="EMBL" id="GFN97074.1"/>
    </source>
</evidence>
<evidence type="ECO:0000313" key="2">
    <source>
        <dbReference type="Proteomes" id="UP000735302"/>
    </source>
</evidence>
<accession>A0AAV3ZR54</accession>
<protein>
    <submittedName>
        <fullName evidence="1">Uncharacterized protein</fullName>
    </submittedName>
</protein>
<proteinExistence type="predicted"/>